<name>A0A2T5YGS0_9BACT</name>
<dbReference type="EMBL" id="QBKI01000006">
    <property type="protein sequence ID" value="PTX18508.1"/>
    <property type="molecule type" value="Genomic_DNA"/>
</dbReference>
<organism evidence="2 3">
    <name type="scientific">Pontibacter mucosus</name>
    <dbReference type="NCBI Taxonomy" id="1649266"/>
    <lineage>
        <taxon>Bacteria</taxon>
        <taxon>Pseudomonadati</taxon>
        <taxon>Bacteroidota</taxon>
        <taxon>Cytophagia</taxon>
        <taxon>Cytophagales</taxon>
        <taxon>Hymenobacteraceae</taxon>
        <taxon>Pontibacter</taxon>
    </lineage>
</organism>
<dbReference type="AlphaFoldDB" id="A0A2T5YGS0"/>
<keyword evidence="2" id="KW-0808">Transferase</keyword>
<reference evidence="2 3" key="1">
    <citation type="submission" date="2018-04" db="EMBL/GenBank/DDBJ databases">
        <title>Genomic Encyclopedia of Archaeal and Bacterial Type Strains, Phase II (KMG-II): from individual species to whole genera.</title>
        <authorList>
            <person name="Goeker M."/>
        </authorList>
    </citation>
    <scope>NUCLEOTIDE SEQUENCE [LARGE SCALE GENOMIC DNA]</scope>
    <source>
        <strain evidence="2 3">DSM 100162</strain>
    </source>
</reference>
<evidence type="ECO:0000259" key="1">
    <source>
        <dbReference type="PROSITE" id="PS51186"/>
    </source>
</evidence>
<dbReference type="OrthoDB" id="8221510at2"/>
<dbReference type="GO" id="GO:0016747">
    <property type="term" value="F:acyltransferase activity, transferring groups other than amino-acyl groups"/>
    <property type="evidence" value="ECO:0007669"/>
    <property type="project" value="InterPro"/>
</dbReference>
<dbReference type="PROSITE" id="PS51186">
    <property type="entry name" value="GNAT"/>
    <property type="match status" value="1"/>
</dbReference>
<dbReference type="InterPro" id="IPR016181">
    <property type="entry name" value="Acyl_CoA_acyltransferase"/>
</dbReference>
<gene>
    <name evidence="2" type="ORF">C8N40_106309</name>
</gene>
<dbReference type="RefSeq" id="WP_108212410.1">
    <property type="nucleotide sequence ID" value="NZ_QBKI01000006.1"/>
</dbReference>
<comment type="caution">
    <text evidence="2">The sequence shown here is derived from an EMBL/GenBank/DDBJ whole genome shotgun (WGS) entry which is preliminary data.</text>
</comment>
<dbReference type="Gene3D" id="3.40.630.30">
    <property type="match status" value="1"/>
</dbReference>
<accession>A0A2T5YGS0</accession>
<dbReference type="InterPro" id="IPR000182">
    <property type="entry name" value="GNAT_dom"/>
</dbReference>
<evidence type="ECO:0000313" key="2">
    <source>
        <dbReference type="EMBL" id="PTX18508.1"/>
    </source>
</evidence>
<protein>
    <submittedName>
        <fullName evidence="2">RimJ/RimL family protein N-acetyltransferase</fullName>
    </submittedName>
</protein>
<evidence type="ECO:0000313" key="3">
    <source>
        <dbReference type="Proteomes" id="UP000244225"/>
    </source>
</evidence>
<dbReference type="Pfam" id="PF13302">
    <property type="entry name" value="Acetyltransf_3"/>
    <property type="match status" value="1"/>
</dbReference>
<sequence>MKEINALSVREMVEDDIEQFIRYWEEASPAYLEGMGVDVSKRPTREQFEKLVIPQLGQPMEERKAYFLTWIKDGHPVGSQHVNQIVFGEQAYMHLHLWDSENRQKGMGQELVKQSLPFFFENLKLQQLFCEPYALNPAPNKTVERLGFTLVKQHTTIPGASNFEQLVNLWKLTRERYNAIIARQHL</sequence>
<proteinExistence type="predicted"/>
<keyword evidence="3" id="KW-1185">Reference proteome</keyword>
<feature type="domain" description="N-acetyltransferase" evidence="1">
    <location>
        <begin position="7"/>
        <end position="175"/>
    </location>
</feature>
<dbReference type="SUPFAM" id="SSF55729">
    <property type="entry name" value="Acyl-CoA N-acyltransferases (Nat)"/>
    <property type="match status" value="1"/>
</dbReference>
<dbReference type="Proteomes" id="UP000244225">
    <property type="component" value="Unassembled WGS sequence"/>
</dbReference>